<comment type="caution">
    <text evidence="1">The sequence shown here is derived from an EMBL/GenBank/DDBJ whole genome shotgun (WGS) entry which is preliminary data.</text>
</comment>
<name>A0A8S1A3V7_ARCPL</name>
<organism evidence="1 2">
    <name type="scientific">Arctia plantaginis</name>
    <name type="common">Wood tiger moth</name>
    <name type="synonym">Phalaena plantaginis</name>
    <dbReference type="NCBI Taxonomy" id="874455"/>
    <lineage>
        <taxon>Eukaryota</taxon>
        <taxon>Metazoa</taxon>
        <taxon>Ecdysozoa</taxon>
        <taxon>Arthropoda</taxon>
        <taxon>Hexapoda</taxon>
        <taxon>Insecta</taxon>
        <taxon>Pterygota</taxon>
        <taxon>Neoptera</taxon>
        <taxon>Endopterygota</taxon>
        <taxon>Lepidoptera</taxon>
        <taxon>Glossata</taxon>
        <taxon>Ditrysia</taxon>
        <taxon>Noctuoidea</taxon>
        <taxon>Erebidae</taxon>
        <taxon>Arctiinae</taxon>
        <taxon>Arctia</taxon>
    </lineage>
</organism>
<reference evidence="1 2" key="1">
    <citation type="submission" date="2020-04" db="EMBL/GenBank/DDBJ databases">
        <authorList>
            <person name="Wallbank WR R."/>
            <person name="Pardo Diaz C."/>
            <person name="Kozak K."/>
            <person name="Martin S."/>
            <person name="Jiggins C."/>
            <person name="Moest M."/>
            <person name="Warren A I."/>
            <person name="Byers J.R.P. K."/>
            <person name="Montejo-Kovacevich G."/>
            <person name="Yen C E."/>
        </authorList>
    </citation>
    <scope>NUCLEOTIDE SEQUENCE [LARGE SCALE GENOMIC DNA]</scope>
</reference>
<proteinExistence type="predicted"/>
<protein>
    <submittedName>
        <fullName evidence="1">Uncharacterized protein</fullName>
    </submittedName>
</protein>
<dbReference type="Proteomes" id="UP000494106">
    <property type="component" value="Unassembled WGS sequence"/>
</dbReference>
<dbReference type="AlphaFoldDB" id="A0A8S1A3V7"/>
<evidence type="ECO:0000313" key="1">
    <source>
        <dbReference type="EMBL" id="CAB3240044.1"/>
    </source>
</evidence>
<dbReference type="EMBL" id="CADEBC010000503">
    <property type="protein sequence ID" value="CAB3240044.1"/>
    <property type="molecule type" value="Genomic_DNA"/>
</dbReference>
<sequence>MYRSEWPLFVDIDLTMNLEIRYSSVSGYRSGWSKRFAASSAAQWSDSLARSRGMIKARHGSTHADLDRPASRPARAMHRLPPELARLPDCVFNSTTNDLSSIRLTDSEMPPYWYTALAK</sequence>
<dbReference type="OrthoDB" id="10448821at2759"/>
<gene>
    <name evidence="1" type="ORF">APLA_LOCUS8196</name>
</gene>
<evidence type="ECO:0000313" key="2">
    <source>
        <dbReference type="Proteomes" id="UP000494106"/>
    </source>
</evidence>
<keyword evidence="2" id="KW-1185">Reference proteome</keyword>
<accession>A0A8S1A3V7</accession>